<dbReference type="AlphaFoldDB" id="A0A516X3L4"/>
<sequence length="308" mass="34952">MGRLLAVSDLHVGHRGNRPVTDGLWPGSDDDWLIVAGDVAERTDEVAETLELLAGRFAKVVWTPGNHELWTTAKDPVQLHGVDLYERLVRDCREIGVVTPEDPYPVWEGEGGPAVVVPMFLLYDYSWLPTGASDKAAGLAAGRERGVVATDEFLLSPQPYATREAWCAARVRETRRRLDALDPDLPTVLINHFPLVREPTHVLMHPEFSMWCGTDATADWHRRYRAACMVYGHLHIPRTTYYDGVRFEEVSVGYPREWRRRGLQEPVLRQILPDPEYRPGDLNKWGGHFPVSAAQEAEFERLRARLRG</sequence>
<dbReference type="Gene3D" id="3.60.21.10">
    <property type="match status" value="1"/>
</dbReference>
<dbReference type="EMBL" id="CP041765">
    <property type="protein sequence ID" value="QDQ97665.1"/>
    <property type="molecule type" value="Genomic_DNA"/>
</dbReference>
<dbReference type="KEGG" id="toy:FO059_10440"/>
<reference evidence="2 3" key="2">
    <citation type="submission" date="2019-07" db="EMBL/GenBank/DDBJ databases">
        <authorList>
            <person name="Huang Y."/>
        </authorList>
    </citation>
    <scope>NUCLEOTIDE SEQUENCE [LARGE SCALE GENOMIC DNA]</scope>
    <source>
        <strain evidence="2 3">HY188</strain>
    </source>
</reference>
<dbReference type="InterPro" id="IPR004843">
    <property type="entry name" value="Calcineurin-like_PHP"/>
</dbReference>
<proteinExistence type="predicted"/>
<name>A0A516X3L4_9ACTN</name>
<evidence type="ECO:0000313" key="2">
    <source>
        <dbReference type="EMBL" id="QDQ97665.1"/>
    </source>
</evidence>
<protein>
    <submittedName>
        <fullName evidence="2">Metallophosphoesterase</fullName>
    </submittedName>
</protein>
<evidence type="ECO:0000259" key="1">
    <source>
        <dbReference type="Pfam" id="PF00149"/>
    </source>
</evidence>
<accession>A0A516X3L4</accession>
<dbReference type="Pfam" id="PF00149">
    <property type="entry name" value="Metallophos"/>
    <property type="match status" value="1"/>
</dbReference>
<organism evidence="2 3">
    <name type="scientific">Tomitella fengzijianii</name>
    <dbReference type="NCBI Taxonomy" id="2597660"/>
    <lineage>
        <taxon>Bacteria</taxon>
        <taxon>Bacillati</taxon>
        <taxon>Actinomycetota</taxon>
        <taxon>Actinomycetes</taxon>
        <taxon>Mycobacteriales</taxon>
        <taxon>Tomitella</taxon>
    </lineage>
</organism>
<dbReference type="PANTHER" id="PTHR36492:SF2">
    <property type="entry name" value="[ACYL-CARRIER-PROTEIN] PHOSPHODIESTERASE PPTH"/>
    <property type="match status" value="1"/>
</dbReference>
<keyword evidence="3" id="KW-1185">Reference proteome</keyword>
<dbReference type="SUPFAM" id="SSF56300">
    <property type="entry name" value="Metallo-dependent phosphatases"/>
    <property type="match status" value="1"/>
</dbReference>
<dbReference type="GO" id="GO:0016787">
    <property type="term" value="F:hydrolase activity"/>
    <property type="evidence" value="ECO:0007669"/>
    <property type="project" value="InterPro"/>
</dbReference>
<dbReference type="PANTHER" id="PTHR36492">
    <property type="match status" value="1"/>
</dbReference>
<feature type="domain" description="Calcineurin-like phosphoesterase" evidence="1">
    <location>
        <begin position="3"/>
        <end position="237"/>
    </location>
</feature>
<reference evidence="2 3" key="1">
    <citation type="submission" date="2019-07" db="EMBL/GenBank/DDBJ databases">
        <title>Tomitella cavernea sp. nov., an actinomycete isolated from soil.</title>
        <authorList>
            <person name="Cheng J."/>
        </authorList>
    </citation>
    <scope>NUCLEOTIDE SEQUENCE [LARGE SCALE GENOMIC DNA]</scope>
    <source>
        <strain evidence="2 3">HY188</strain>
    </source>
</reference>
<dbReference type="CDD" id="cd00838">
    <property type="entry name" value="MPP_superfamily"/>
    <property type="match status" value="1"/>
</dbReference>
<dbReference type="Proteomes" id="UP000317344">
    <property type="component" value="Chromosome"/>
</dbReference>
<dbReference type="RefSeq" id="WP_143908582.1">
    <property type="nucleotide sequence ID" value="NZ_CP041765.1"/>
</dbReference>
<gene>
    <name evidence="2" type="ORF">FO059_10440</name>
</gene>
<evidence type="ECO:0000313" key="3">
    <source>
        <dbReference type="Proteomes" id="UP000317344"/>
    </source>
</evidence>
<dbReference type="InterPro" id="IPR029052">
    <property type="entry name" value="Metallo-depent_PP-like"/>
</dbReference>
<dbReference type="OrthoDB" id="9013891at2"/>
<dbReference type="InterPro" id="IPR052963">
    <property type="entry name" value="Pantetheine_PDE"/>
</dbReference>